<dbReference type="AlphaFoldDB" id="A0A8X6N5J1"/>
<keyword evidence="2" id="KW-1185">Reference proteome</keyword>
<organism evidence="1 2">
    <name type="scientific">Nephila pilipes</name>
    <name type="common">Giant wood spider</name>
    <name type="synonym">Nephila maculata</name>
    <dbReference type="NCBI Taxonomy" id="299642"/>
    <lineage>
        <taxon>Eukaryota</taxon>
        <taxon>Metazoa</taxon>
        <taxon>Ecdysozoa</taxon>
        <taxon>Arthropoda</taxon>
        <taxon>Chelicerata</taxon>
        <taxon>Arachnida</taxon>
        <taxon>Araneae</taxon>
        <taxon>Araneomorphae</taxon>
        <taxon>Entelegynae</taxon>
        <taxon>Araneoidea</taxon>
        <taxon>Nephilidae</taxon>
        <taxon>Nephila</taxon>
    </lineage>
</organism>
<sequence>MHDDIGLMCHYPLNKMIQKFKATGSLASCPRSGWPSASSGVAQTELSMLVVFAYKECIIVQEVLRHVCPVEVSGENYKLS</sequence>
<dbReference type="Proteomes" id="UP000887013">
    <property type="component" value="Unassembled WGS sequence"/>
</dbReference>
<protein>
    <submittedName>
        <fullName evidence="1">Uncharacterized protein</fullName>
    </submittedName>
</protein>
<comment type="caution">
    <text evidence="1">The sequence shown here is derived from an EMBL/GenBank/DDBJ whole genome shotgun (WGS) entry which is preliminary data.</text>
</comment>
<evidence type="ECO:0000313" key="1">
    <source>
        <dbReference type="EMBL" id="GFS94641.1"/>
    </source>
</evidence>
<reference evidence="1" key="1">
    <citation type="submission" date="2020-08" db="EMBL/GenBank/DDBJ databases">
        <title>Multicomponent nature underlies the extraordinary mechanical properties of spider dragline silk.</title>
        <authorList>
            <person name="Kono N."/>
            <person name="Nakamura H."/>
            <person name="Mori M."/>
            <person name="Yoshida Y."/>
            <person name="Ohtoshi R."/>
            <person name="Malay A.D."/>
            <person name="Moran D.A.P."/>
            <person name="Tomita M."/>
            <person name="Numata K."/>
            <person name="Arakawa K."/>
        </authorList>
    </citation>
    <scope>NUCLEOTIDE SEQUENCE</scope>
</reference>
<dbReference type="EMBL" id="BMAW01054125">
    <property type="protein sequence ID" value="GFS94641.1"/>
    <property type="molecule type" value="Genomic_DNA"/>
</dbReference>
<accession>A0A8X6N5J1</accession>
<evidence type="ECO:0000313" key="2">
    <source>
        <dbReference type="Proteomes" id="UP000887013"/>
    </source>
</evidence>
<proteinExistence type="predicted"/>
<name>A0A8X6N5J1_NEPPI</name>
<gene>
    <name evidence="1" type="ORF">NPIL_509221</name>
</gene>